<feature type="signal peptide" evidence="1">
    <location>
        <begin position="1"/>
        <end position="23"/>
    </location>
</feature>
<dbReference type="InterPro" id="IPR014202">
    <property type="entry name" value="Spore_II_R"/>
</dbReference>
<dbReference type="EMBL" id="SNYJ01000009">
    <property type="protein sequence ID" value="TDQ38748.1"/>
    <property type="molecule type" value="Genomic_DNA"/>
</dbReference>
<evidence type="ECO:0000313" key="3">
    <source>
        <dbReference type="Proteomes" id="UP000295632"/>
    </source>
</evidence>
<keyword evidence="1" id="KW-0732">Signal</keyword>
<dbReference type="AlphaFoldDB" id="A0A4R6TXW8"/>
<name>A0A4R6TXW8_9BACI</name>
<dbReference type="RefSeq" id="WP_208112749.1">
    <property type="nucleotide sequence ID" value="NZ_SNYJ01000009.1"/>
</dbReference>
<gene>
    <name evidence="2" type="ORF">EV213_109117</name>
</gene>
<reference evidence="2 3" key="1">
    <citation type="submission" date="2019-03" db="EMBL/GenBank/DDBJ databases">
        <title>Genomic Encyclopedia of Type Strains, Phase IV (KMG-IV): sequencing the most valuable type-strain genomes for metagenomic binning, comparative biology and taxonomic classification.</title>
        <authorList>
            <person name="Goeker M."/>
        </authorList>
    </citation>
    <scope>NUCLEOTIDE SEQUENCE [LARGE SCALE GENOMIC DNA]</scope>
    <source>
        <strain evidence="2 3">DSM 28697</strain>
    </source>
</reference>
<proteinExistence type="predicted"/>
<evidence type="ECO:0000256" key="1">
    <source>
        <dbReference type="SAM" id="SignalP"/>
    </source>
</evidence>
<protein>
    <submittedName>
        <fullName evidence="2">Stage II sporulation protein R</fullName>
    </submittedName>
</protein>
<dbReference type="Pfam" id="PF09551">
    <property type="entry name" value="Spore_II_R"/>
    <property type="match status" value="1"/>
</dbReference>
<evidence type="ECO:0000313" key="2">
    <source>
        <dbReference type="EMBL" id="TDQ38748.1"/>
    </source>
</evidence>
<sequence>MLKKLAIMYILLLSSNTFLFSQASPVQALGETMVETRVIPNEAIRLRILANSDSAADQELKRAIRDQVTDAMTTWVMDLEDIDEARNVVAEKVPAIEQLVQEELKKAGVQQRVEVSYGEAAFPTKMYGQMVYPAGQYEAVVISLGEAKGANWWCVLFPPLCFIDFSGGDAVPAEPESDTQQSDKPSDSGEMKFFIVEWIQGLWGLLTN</sequence>
<keyword evidence="3" id="KW-1185">Reference proteome</keyword>
<accession>A0A4R6TXW8</accession>
<comment type="caution">
    <text evidence="2">The sequence shown here is derived from an EMBL/GenBank/DDBJ whole genome shotgun (WGS) entry which is preliminary data.</text>
</comment>
<dbReference type="Proteomes" id="UP000295632">
    <property type="component" value="Unassembled WGS sequence"/>
</dbReference>
<organism evidence="2 3">
    <name type="scientific">Aureibacillus halotolerans</name>
    <dbReference type="NCBI Taxonomy" id="1508390"/>
    <lineage>
        <taxon>Bacteria</taxon>
        <taxon>Bacillati</taxon>
        <taxon>Bacillota</taxon>
        <taxon>Bacilli</taxon>
        <taxon>Bacillales</taxon>
        <taxon>Bacillaceae</taxon>
        <taxon>Aureibacillus</taxon>
    </lineage>
</organism>
<feature type="chain" id="PRO_5020404983" evidence="1">
    <location>
        <begin position="24"/>
        <end position="208"/>
    </location>
</feature>
<dbReference type="NCBIfam" id="TIGR02837">
    <property type="entry name" value="spore_II_R"/>
    <property type="match status" value="1"/>
</dbReference>